<evidence type="ECO:0000256" key="2">
    <source>
        <dbReference type="ARBA" id="ARBA00004448"/>
    </source>
</evidence>
<evidence type="ECO:0000256" key="4">
    <source>
        <dbReference type="ARBA" id="ARBA00012944"/>
    </source>
</evidence>
<keyword evidence="9 18" id="KW-0999">Mitochondrion inner membrane</keyword>
<evidence type="ECO:0000256" key="9">
    <source>
        <dbReference type="ARBA" id="ARBA00022792"/>
    </source>
</evidence>
<dbReference type="Pfam" id="PF00361">
    <property type="entry name" value="Proton_antipo_M"/>
    <property type="match status" value="1"/>
</dbReference>
<evidence type="ECO:0000256" key="12">
    <source>
        <dbReference type="ARBA" id="ARBA00022989"/>
    </source>
</evidence>
<feature type="transmembrane region" description="Helical" evidence="18">
    <location>
        <begin position="161"/>
        <end position="177"/>
    </location>
</feature>
<keyword evidence="14 18" id="KW-0830">Ubiquinone</keyword>
<keyword evidence="10 18" id="KW-1278">Translocase</keyword>
<evidence type="ECO:0000256" key="10">
    <source>
        <dbReference type="ARBA" id="ARBA00022967"/>
    </source>
</evidence>
<dbReference type="AlphaFoldDB" id="A0A9E6XQ03"/>
<evidence type="ECO:0000256" key="1">
    <source>
        <dbReference type="ARBA" id="ARBA00003257"/>
    </source>
</evidence>
<feature type="transmembrane region" description="Helical" evidence="18">
    <location>
        <begin position="127"/>
        <end position="149"/>
    </location>
</feature>
<comment type="subcellular location">
    <subcellularLocation>
        <location evidence="2 18">Mitochondrion inner membrane</location>
        <topology evidence="2 18">Multi-pass membrane protein</topology>
    </subcellularLocation>
</comment>
<dbReference type="InterPro" id="IPR003917">
    <property type="entry name" value="NADH_UbQ_OxRdtase_chain2"/>
</dbReference>
<dbReference type="PANTHER" id="PTHR46552:SF1">
    <property type="entry name" value="NADH-UBIQUINONE OXIDOREDUCTASE CHAIN 2"/>
    <property type="match status" value="1"/>
</dbReference>
<comment type="function">
    <text evidence="18">Core subunit of the mitochondrial membrane respiratory chain NADH dehydrogenase (Complex I) which catalyzes electron transfer from NADH through the respiratory chain, using ubiquinone as an electron acceptor. Essential for the catalytic activity and assembly of complex I.</text>
</comment>
<evidence type="ECO:0000256" key="3">
    <source>
        <dbReference type="ARBA" id="ARBA00007012"/>
    </source>
</evidence>
<feature type="transmembrane region" description="Helical" evidence="18">
    <location>
        <begin position="295"/>
        <end position="317"/>
    </location>
</feature>
<sequence>MNSSKFFFMTFMIVGVMMCYSSNNWILIWCGLEITLISFLPMMLSKLILSSESMMKYFLIQSASSSILIMGLMMMMFDMQMNNFIVTMALMLKTGIAPLHNWVLSMIEGMNYNSMMILMVLLKLPPLIILSYLNSSMVMIVMTSLLLGSTLGLNQNSTRKLIVYSSIFNLGMIISAMNFNLTWMSFFVIYSSLLTSLISIMKKLSINYINQITFNENSMMYNMTMWFILLSMGGMPPMMGFSAKLIIIQNMIFQELYLITFVMIMSSLMVMFFYNRMMFISISMFSLKNKYSNYSNLNSSMVMTIINLMILPMTLMLKSF</sequence>
<evidence type="ECO:0000256" key="18">
    <source>
        <dbReference type="RuleBase" id="RU003403"/>
    </source>
</evidence>
<keyword evidence="16 18" id="KW-0472">Membrane</keyword>
<evidence type="ECO:0000313" key="20">
    <source>
        <dbReference type="EMBL" id="UGN61290.1"/>
    </source>
</evidence>
<evidence type="ECO:0000259" key="19">
    <source>
        <dbReference type="Pfam" id="PF00361"/>
    </source>
</evidence>
<dbReference type="GO" id="GO:0006120">
    <property type="term" value="P:mitochondrial electron transport, NADH to ubiquinone"/>
    <property type="evidence" value="ECO:0007669"/>
    <property type="project" value="InterPro"/>
</dbReference>
<comment type="catalytic activity">
    <reaction evidence="17 18">
        <text>a ubiquinone + NADH + 5 H(+)(in) = a ubiquinol + NAD(+) + 4 H(+)(out)</text>
        <dbReference type="Rhea" id="RHEA:29091"/>
        <dbReference type="Rhea" id="RHEA-COMP:9565"/>
        <dbReference type="Rhea" id="RHEA-COMP:9566"/>
        <dbReference type="ChEBI" id="CHEBI:15378"/>
        <dbReference type="ChEBI" id="CHEBI:16389"/>
        <dbReference type="ChEBI" id="CHEBI:17976"/>
        <dbReference type="ChEBI" id="CHEBI:57540"/>
        <dbReference type="ChEBI" id="CHEBI:57945"/>
        <dbReference type="EC" id="7.1.1.2"/>
    </reaction>
</comment>
<accession>A0A9E6XQ03</accession>
<feature type="transmembrane region" description="Helical" evidence="18">
    <location>
        <begin position="57"/>
        <end position="77"/>
    </location>
</feature>
<dbReference type="GO" id="GO:0005743">
    <property type="term" value="C:mitochondrial inner membrane"/>
    <property type="evidence" value="ECO:0007669"/>
    <property type="project" value="UniProtKB-SubCell"/>
</dbReference>
<feature type="transmembrane region" description="Helical" evidence="18">
    <location>
        <begin position="256"/>
        <end position="274"/>
    </location>
</feature>
<evidence type="ECO:0000256" key="15">
    <source>
        <dbReference type="ARBA" id="ARBA00023128"/>
    </source>
</evidence>
<dbReference type="GO" id="GO:0008137">
    <property type="term" value="F:NADH dehydrogenase (ubiquinone) activity"/>
    <property type="evidence" value="ECO:0007669"/>
    <property type="project" value="UniProtKB-EC"/>
</dbReference>
<evidence type="ECO:0000256" key="7">
    <source>
        <dbReference type="ARBA" id="ARBA00022660"/>
    </source>
</evidence>
<dbReference type="InterPro" id="IPR050175">
    <property type="entry name" value="Complex_I_Subunit_2"/>
</dbReference>
<comment type="similarity">
    <text evidence="3 18">Belongs to the complex I subunit 2 family.</text>
</comment>
<evidence type="ECO:0000256" key="16">
    <source>
        <dbReference type="ARBA" id="ARBA00023136"/>
    </source>
</evidence>
<dbReference type="PANTHER" id="PTHR46552">
    <property type="entry name" value="NADH-UBIQUINONE OXIDOREDUCTASE CHAIN 2"/>
    <property type="match status" value="1"/>
</dbReference>
<keyword evidence="15 18" id="KW-0496">Mitochondrion</keyword>
<evidence type="ECO:0000256" key="11">
    <source>
        <dbReference type="ARBA" id="ARBA00022982"/>
    </source>
</evidence>
<feature type="domain" description="NADH:quinone oxidoreductase/Mrp antiporter transmembrane" evidence="19">
    <location>
        <begin position="22"/>
        <end position="268"/>
    </location>
</feature>
<evidence type="ECO:0000256" key="5">
    <source>
        <dbReference type="ARBA" id="ARBA00021008"/>
    </source>
</evidence>
<feature type="transmembrane region" description="Helical" evidence="18">
    <location>
        <begin position="183"/>
        <end position="200"/>
    </location>
</feature>
<dbReference type="RefSeq" id="YP_010582870.1">
    <property type="nucleotide sequence ID" value="NC_069160.1"/>
</dbReference>
<keyword evidence="12 18" id="KW-1133">Transmembrane helix</keyword>
<geneLocation type="mitochondrion" evidence="20"/>
<keyword evidence="7 18" id="KW-0679">Respiratory chain</keyword>
<dbReference type="EMBL" id="MW284821">
    <property type="protein sequence ID" value="UGN61290.1"/>
    <property type="molecule type" value="Genomic_DNA"/>
</dbReference>
<evidence type="ECO:0000256" key="8">
    <source>
        <dbReference type="ARBA" id="ARBA00022692"/>
    </source>
</evidence>
<comment type="function">
    <text evidence="1">Core subunit of the mitochondrial membrane respiratory chain NADH dehydrogenase (Complex I) that is believed to belong to the minimal assembly required for catalysis. Complex I functions in the transfer of electrons from NADH to the respiratory chain. The immediate electron acceptor for the enzyme is believed to be ubiquinone.</text>
</comment>
<dbReference type="GeneID" id="77419151"/>
<dbReference type="EC" id="7.1.1.2" evidence="4 18"/>
<feature type="transmembrane region" description="Helical" evidence="18">
    <location>
        <begin position="84"/>
        <end position="107"/>
    </location>
</feature>
<keyword evidence="8 18" id="KW-0812">Transmembrane</keyword>
<proteinExistence type="inferred from homology"/>
<dbReference type="CTD" id="4536"/>
<gene>
    <name evidence="20" type="primary">ND2</name>
</gene>
<evidence type="ECO:0000256" key="6">
    <source>
        <dbReference type="ARBA" id="ARBA00022448"/>
    </source>
</evidence>
<name>A0A9E6XQ03_9HEMI</name>
<organism evidence="20">
    <name type="scientific">Uzeldikra longiprocessa</name>
    <dbReference type="NCBI Taxonomy" id="2893152"/>
    <lineage>
        <taxon>Eukaryota</taxon>
        <taxon>Metazoa</taxon>
        <taxon>Ecdysozoa</taxon>
        <taxon>Arthropoda</taxon>
        <taxon>Hexapoda</taxon>
        <taxon>Insecta</taxon>
        <taxon>Pterygota</taxon>
        <taxon>Neoptera</taxon>
        <taxon>Paraneoptera</taxon>
        <taxon>Hemiptera</taxon>
        <taxon>Auchenorrhyncha</taxon>
        <taxon>Membracoidea</taxon>
        <taxon>Cicadellidae</taxon>
        <taxon>Typhlocybinae</taxon>
        <taxon>Dikraneurini</taxon>
        <taxon>Uzeldikra</taxon>
    </lineage>
</organism>
<keyword evidence="11 18" id="KW-0249">Electron transport</keyword>
<feature type="transmembrane region" description="Helical" evidence="18">
    <location>
        <begin position="26"/>
        <end position="45"/>
    </location>
</feature>
<protein>
    <recommendedName>
        <fullName evidence="5 18">NADH-ubiquinone oxidoreductase chain 2</fullName>
        <ecNumber evidence="4 18">7.1.1.2</ecNumber>
    </recommendedName>
</protein>
<dbReference type="PRINTS" id="PR01436">
    <property type="entry name" value="NADHDHGNASE2"/>
</dbReference>
<evidence type="ECO:0000256" key="14">
    <source>
        <dbReference type="ARBA" id="ARBA00023075"/>
    </source>
</evidence>
<dbReference type="InterPro" id="IPR001750">
    <property type="entry name" value="ND/Mrp_TM"/>
</dbReference>
<reference evidence="20" key="1">
    <citation type="submission" date="2020-11" db="EMBL/GenBank/DDBJ databases">
        <title>Mitogenomic phylogeny of Typhlocybinae (Hemiptera: Cicadellidae): tribal classification and character evolution.</title>
        <authorList>
            <person name="Yan B."/>
            <person name="Yang M."/>
        </authorList>
    </citation>
    <scope>NUCLEOTIDE SEQUENCE</scope>
</reference>
<keyword evidence="13 18" id="KW-0520">NAD</keyword>
<evidence type="ECO:0000256" key="17">
    <source>
        <dbReference type="ARBA" id="ARBA00049551"/>
    </source>
</evidence>
<evidence type="ECO:0000256" key="13">
    <source>
        <dbReference type="ARBA" id="ARBA00023027"/>
    </source>
</evidence>
<keyword evidence="6" id="KW-0813">Transport</keyword>